<evidence type="ECO:0000313" key="3">
    <source>
        <dbReference type="Proteomes" id="UP000001558"/>
    </source>
</evidence>
<keyword evidence="2" id="KW-0503">Monooxygenase</keyword>
<dbReference type="AlphaFoldDB" id="A3QGG8"/>
<evidence type="ECO:0000313" key="2">
    <source>
        <dbReference type="EMBL" id="ABO24566.1"/>
    </source>
</evidence>
<evidence type="ECO:0000259" key="1">
    <source>
        <dbReference type="PROSITE" id="PS51725"/>
    </source>
</evidence>
<dbReference type="eggNOG" id="COG1359">
    <property type="taxonomic scope" value="Bacteria"/>
</dbReference>
<dbReference type="HOGENOM" id="CLU_131496_5_0_6"/>
<dbReference type="EMBL" id="CP000606">
    <property type="protein sequence ID" value="ABO24566.1"/>
    <property type="molecule type" value="Genomic_DNA"/>
</dbReference>
<protein>
    <submittedName>
        <fullName evidence="2">Antibiotic biosynthesis monooxygenase</fullName>
    </submittedName>
</protein>
<dbReference type="KEGG" id="slo:Shew_2700"/>
<name>A3QGG8_SHELP</name>
<dbReference type="InterPro" id="IPR011008">
    <property type="entry name" value="Dimeric_a/b-barrel"/>
</dbReference>
<dbReference type="InterPro" id="IPR007138">
    <property type="entry name" value="ABM_dom"/>
</dbReference>
<dbReference type="PROSITE" id="PS51725">
    <property type="entry name" value="ABM"/>
    <property type="match status" value="1"/>
</dbReference>
<accession>A3QGG8</accession>
<dbReference type="STRING" id="323850.Shew_2700"/>
<dbReference type="GO" id="GO:0004497">
    <property type="term" value="F:monooxygenase activity"/>
    <property type="evidence" value="ECO:0007669"/>
    <property type="project" value="UniProtKB-KW"/>
</dbReference>
<proteinExistence type="predicted"/>
<keyword evidence="3" id="KW-1185">Reference proteome</keyword>
<dbReference type="Gene3D" id="3.30.70.100">
    <property type="match status" value="1"/>
</dbReference>
<sequence>MILFRFLTSGELQMSTRVFVIAQFRPKAGKAAELFEILKALEPDSLREQGCIQYILTRQIDHPSASRTDYPIVFNEIWADGESWAAHGRRQQIKHFFDTQVSSPTGLVDDAIVTAYTDEGYEYDAPVFI</sequence>
<dbReference type="SUPFAM" id="SSF54909">
    <property type="entry name" value="Dimeric alpha+beta barrel"/>
    <property type="match status" value="1"/>
</dbReference>
<dbReference type="Pfam" id="PF03992">
    <property type="entry name" value="ABM"/>
    <property type="match status" value="1"/>
</dbReference>
<dbReference type="Proteomes" id="UP000001558">
    <property type="component" value="Chromosome"/>
</dbReference>
<feature type="domain" description="ABM" evidence="1">
    <location>
        <begin position="18"/>
        <end position="114"/>
    </location>
</feature>
<gene>
    <name evidence="2" type="ordered locus">Shew_2700</name>
</gene>
<keyword evidence="2" id="KW-0560">Oxidoreductase</keyword>
<organism evidence="2 3">
    <name type="scientific">Shewanella loihica (strain ATCC BAA-1088 / PV-4)</name>
    <dbReference type="NCBI Taxonomy" id="323850"/>
    <lineage>
        <taxon>Bacteria</taxon>
        <taxon>Pseudomonadati</taxon>
        <taxon>Pseudomonadota</taxon>
        <taxon>Gammaproteobacteria</taxon>
        <taxon>Alteromonadales</taxon>
        <taxon>Shewanellaceae</taxon>
        <taxon>Shewanella</taxon>
    </lineage>
</organism>
<reference evidence="2 3" key="1">
    <citation type="submission" date="2007-03" db="EMBL/GenBank/DDBJ databases">
        <title>Complete sequence of Shewanella loihica PV-4.</title>
        <authorList>
            <consortium name="US DOE Joint Genome Institute"/>
            <person name="Copeland A."/>
            <person name="Lucas S."/>
            <person name="Lapidus A."/>
            <person name="Barry K."/>
            <person name="Detter J.C."/>
            <person name="Glavina del Rio T."/>
            <person name="Hammon N."/>
            <person name="Israni S."/>
            <person name="Dalin E."/>
            <person name="Tice H."/>
            <person name="Pitluck S."/>
            <person name="Chain P."/>
            <person name="Malfatti S."/>
            <person name="Shin M."/>
            <person name="Vergez L."/>
            <person name="Schmutz J."/>
            <person name="Larimer F."/>
            <person name="Land M."/>
            <person name="Hauser L."/>
            <person name="Kyrpides N."/>
            <person name="Mikhailova N."/>
            <person name="Romine M.F."/>
            <person name="Serres G."/>
            <person name="Fredrickson J."/>
            <person name="Tiedje J."/>
            <person name="Richardson P."/>
        </authorList>
    </citation>
    <scope>NUCLEOTIDE SEQUENCE [LARGE SCALE GENOMIC DNA]</scope>
    <source>
        <strain evidence="3">ATCC BAA-1088 / PV-4</strain>
    </source>
</reference>